<dbReference type="Pfam" id="PF01425">
    <property type="entry name" value="Amidase"/>
    <property type="match status" value="1"/>
</dbReference>
<accession>A0ABD6BU45</accession>
<dbReference type="InterPro" id="IPR036928">
    <property type="entry name" value="AS_sf"/>
</dbReference>
<evidence type="ECO:0000313" key="3">
    <source>
        <dbReference type="Proteomes" id="UP001597139"/>
    </source>
</evidence>
<keyword evidence="3" id="KW-1185">Reference proteome</keyword>
<dbReference type="PANTHER" id="PTHR11895">
    <property type="entry name" value="TRANSAMIDASE"/>
    <property type="match status" value="1"/>
</dbReference>
<name>A0ABD6BU45_9EURY</name>
<proteinExistence type="predicted"/>
<dbReference type="PANTHER" id="PTHR11895:SF7">
    <property type="entry name" value="GLUTAMYL-TRNA(GLN) AMIDOTRANSFERASE SUBUNIT A, MITOCHONDRIAL"/>
    <property type="match status" value="1"/>
</dbReference>
<dbReference type="SUPFAM" id="SSF75304">
    <property type="entry name" value="Amidase signature (AS) enzymes"/>
    <property type="match status" value="1"/>
</dbReference>
<dbReference type="AlphaFoldDB" id="A0ABD6BU45"/>
<evidence type="ECO:0000259" key="1">
    <source>
        <dbReference type="Pfam" id="PF01425"/>
    </source>
</evidence>
<feature type="domain" description="Amidase" evidence="1">
    <location>
        <begin position="81"/>
        <end position="482"/>
    </location>
</feature>
<organism evidence="2 3">
    <name type="scientific">Halolamina litorea</name>
    <dbReference type="NCBI Taxonomy" id="1515593"/>
    <lineage>
        <taxon>Archaea</taxon>
        <taxon>Methanobacteriati</taxon>
        <taxon>Methanobacteriota</taxon>
        <taxon>Stenosarchaea group</taxon>
        <taxon>Halobacteria</taxon>
        <taxon>Halobacteriales</taxon>
        <taxon>Haloferacaceae</taxon>
    </lineage>
</organism>
<comment type="caution">
    <text evidence="2">The sequence shown here is derived from an EMBL/GenBank/DDBJ whole genome shotgun (WGS) entry which is preliminary data.</text>
</comment>
<gene>
    <name evidence="2" type="ORF">ACFSAU_09145</name>
</gene>
<protein>
    <submittedName>
        <fullName evidence="2">Amidase</fullName>
    </submittedName>
</protein>
<dbReference type="InterPro" id="IPR023631">
    <property type="entry name" value="Amidase_dom"/>
</dbReference>
<dbReference type="EMBL" id="JBHUCZ010000007">
    <property type="protein sequence ID" value="MFD1567658.1"/>
    <property type="molecule type" value="Genomic_DNA"/>
</dbReference>
<dbReference type="Proteomes" id="UP001597139">
    <property type="component" value="Unassembled WGS sequence"/>
</dbReference>
<dbReference type="RefSeq" id="WP_267647381.1">
    <property type="nucleotide sequence ID" value="NZ_JANHGR010000002.1"/>
</dbReference>
<evidence type="ECO:0000313" key="2">
    <source>
        <dbReference type="EMBL" id="MFD1567658.1"/>
    </source>
</evidence>
<dbReference type="Gene3D" id="3.90.1300.10">
    <property type="entry name" value="Amidase signature (AS) domain"/>
    <property type="match status" value="1"/>
</dbReference>
<dbReference type="InterPro" id="IPR000120">
    <property type="entry name" value="Amidase"/>
</dbReference>
<sequence>MRTDDTEPPDADDIHTLAESHPFALDEATAEAFADEFAAQNEQLTDLEAFAEGDPPERDYRWADDDEDPLGGFISFTELSTDDSGLLDGIELAVKDNIAVAGVPMTCGSKVLESYRPSRDATAVTRLLEAGGTIVGKANMDEFAFGGDESTMPYRLARNPRNPDHQPGGSSAGSGVAVANGDVDAALGSDTGGSVRFPAAWCGVVGIKPTRGLVSLDGFGQFSKTLDTIGPLARDTETAARVLQSMAGPDPADEQTRHARVGDYVESVDAGRSADLSGLTIGVVDDLMGKAEAIDDHSRAAIEELEAHGATVTSVSIPSYDAALPAWLAVAFTEIGAYMRARGQNYWFDGGAHPSFVAALDAGLRERGEELGPTVRSTLLYADYLTTVLGDEYYALATRARHALTEEVSALFDDVDVLASTGVPALPPEWGKGHELDVLTAMSNTSPFNLTGHPAASLPCGTVEELPVSLQLVAPKFEEERLFHVASAWEAIYGGFE</sequence>
<reference evidence="2 3" key="1">
    <citation type="journal article" date="2019" name="Int. J. Syst. Evol. Microbiol.">
        <title>The Global Catalogue of Microorganisms (GCM) 10K type strain sequencing project: providing services to taxonomists for standard genome sequencing and annotation.</title>
        <authorList>
            <consortium name="The Broad Institute Genomics Platform"/>
            <consortium name="The Broad Institute Genome Sequencing Center for Infectious Disease"/>
            <person name="Wu L."/>
            <person name="Ma J."/>
        </authorList>
    </citation>
    <scope>NUCLEOTIDE SEQUENCE [LARGE SCALE GENOMIC DNA]</scope>
    <source>
        <strain evidence="2 3">CGMCC 1.12859</strain>
    </source>
</reference>